<feature type="domain" description="LysM" evidence="3">
    <location>
        <begin position="26"/>
        <end position="70"/>
    </location>
</feature>
<evidence type="ECO:0000313" key="4">
    <source>
        <dbReference type="EMBL" id="MCR6097059.1"/>
    </source>
</evidence>
<dbReference type="PROSITE" id="PS51782">
    <property type="entry name" value="LYSM"/>
    <property type="match status" value="1"/>
</dbReference>
<keyword evidence="2" id="KW-0732">Signal</keyword>
<comment type="caution">
    <text evidence="4">The sequence shown here is derived from an EMBL/GenBank/DDBJ whole genome shotgun (WGS) entry which is preliminary data.</text>
</comment>
<organism evidence="4 5">
    <name type="scientific">Salipaludibacillus agaradhaerens</name>
    <name type="common">Bacillus agaradhaerens</name>
    <dbReference type="NCBI Taxonomy" id="76935"/>
    <lineage>
        <taxon>Bacteria</taxon>
        <taxon>Bacillati</taxon>
        <taxon>Bacillota</taxon>
        <taxon>Bacilli</taxon>
        <taxon>Bacillales</taxon>
        <taxon>Bacillaceae</taxon>
    </lineage>
</organism>
<name>A0A9Q4B2D6_SALAG</name>
<dbReference type="PANTHER" id="PTHR31157:SF1">
    <property type="entry name" value="SCP DOMAIN-CONTAINING PROTEIN"/>
    <property type="match status" value="1"/>
</dbReference>
<feature type="region of interest" description="Disordered" evidence="1">
    <location>
        <begin position="68"/>
        <end position="88"/>
    </location>
</feature>
<dbReference type="OrthoDB" id="9783944at2"/>
<dbReference type="Gene3D" id="3.10.350.10">
    <property type="entry name" value="LysM domain"/>
    <property type="match status" value="1"/>
</dbReference>
<dbReference type="AlphaFoldDB" id="A0A9Q4B2D6"/>
<dbReference type="InterPro" id="IPR036779">
    <property type="entry name" value="LysM_dom_sf"/>
</dbReference>
<feature type="chain" id="PRO_5040186440" evidence="2">
    <location>
        <begin position="20"/>
        <end position="217"/>
    </location>
</feature>
<dbReference type="Gene3D" id="3.40.33.10">
    <property type="entry name" value="CAP"/>
    <property type="match status" value="1"/>
</dbReference>
<dbReference type="SMART" id="SM00257">
    <property type="entry name" value="LysM"/>
    <property type="match status" value="1"/>
</dbReference>
<accession>A0A9Q4B2D6</accession>
<dbReference type="InterPro" id="IPR014044">
    <property type="entry name" value="CAP_dom"/>
</dbReference>
<dbReference type="SUPFAM" id="SSF54106">
    <property type="entry name" value="LysM domain"/>
    <property type="match status" value="1"/>
</dbReference>
<protein>
    <submittedName>
        <fullName evidence="4">LysM peptidoglycan-binding domain-containing protein</fullName>
    </submittedName>
</protein>
<dbReference type="Pfam" id="PF01476">
    <property type="entry name" value="LysM"/>
    <property type="match status" value="1"/>
</dbReference>
<reference evidence="4" key="1">
    <citation type="submission" date="2020-06" db="EMBL/GenBank/DDBJ databases">
        <title>Insight into the genomes of haloalkaliphilic bacilli from Kenyan soda lakes.</title>
        <authorList>
            <person name="Mwirichia R."/>
            <person name="Villamizar G.C."/>
            <person name="Poehlein A."/>
            <person name="Mugweru J."/>
            <person name="Kipnyargis A."/>
            <person name="Kiplimo D."/>
            <person name="Orwa P."/>
            <person name="Daniel R."/>
        </authorList>
    </citation>
    <scope>NUCLEOTIDE SEQUENCE</scope>
    <source>
        <strain evidence="4">B1096_S55</strain>
    </source>
</reference>
<dbReference type="InterPro" id="IPR018392">
    <property type="entry name" value="LysM"/>
</dbReference>
<evidence type="ECO:0000256" key="1">
    <source>
        <dbReference type="SAM" id="MobiDB-lite"/>
    </source>
</evidence>
<evidence type="ECO:0000259" key="3">
    <source>
        <dbReference type="PROSITE" id="PS51782"/>
    </source>
</evidence>
<feature type="signal peptide" evidence="2">
    <location>
        <begin position="1"/>
        <end position="19"/>
    </location>
</feature>
<dbReference type="SUPFAM" id="SSF55797">
    <property type="entry name" value="PR-1-like"/>
    <property type="match status" value="1"/>
</dbReference>
<proteinExistence type="predicted"/>
<evidence type="ECO:0000256" key="2">
    <source>
        <dbReference type="SAM" id="SignalP"/>
    </source>
</evidence>
<evidence type="ECO:0000313" key="5">
    <source>
        <dbReference type="Proteomes" id="UP001057753"/>
    </source>
</evidence>
<sequence>MKKIIPSLLALGLVLPLFGSVTEAQSVHSVESGDTLWSISQSYDVSLSELVEENDLFKPFTIQTGQELSIPTSSPELTSNQVKQETDSSLSEFEQEVIRLTNEERESRGLDSFDIAEDVSEVARVKSEDMRDDDYFSHTSPTYGSPFDMLRSFDISYRSAGENIAAGQATPEQVVNSWMNSPGHRANILNSDFTHIGVGYAEGGSYRHYWTQMFISQ</sequence>
<dbReference type="NCBIfam" id="TIGR02909">
    <property type="entry name" value="spore_YkwD"/>
    <property type="match status" value="1"/>
</dbReference>
<dbReference type="PANTHER" id="PTHR31157">
    <property type="entry name" value="SCP DOMAIN-CONTAINING PROTEIN"/>
    <property type="match status" value="1"/>
</dbReference>
<dbReference type="Pfam" id="PF00188">
    <property type="entry name" value="CAP"/>
    <property type="match status" value="1"/>
</dbReference>
<dbReference type="Proteomes" id="UP001057753">
    <property type="component" value="Unassembled WGS sequence"/>
</dbReference>
<dbReference type="InterPro" id="IPR014258">
    <property type="entry name" value="CAP_domain_YkwD-like"/>
</dbReference>
<dbReference type="InterPro" id="IPR035940">
    <property type="entry name" value="CAP_sf"/>
</dbReference>
<dbReference type="CDD" id="cd05379">
    <property type="entry name" value="CAP_bacterial"/>
    <property type="match status" value="1"/>
</dbReference>
<gene>
    <name evidence="4" type="ORF">HXA33_10860</name>
</gene>
<dbReference type="EMBL" id="JABXYM010000001">
    <property type="protein sequence ID" value="MCR6097059.1"/>
    <property type="molecule type" value="Genomic_DNA"/>
</dbReference>
<dbReference type="CDD" id="cd00118">
    <property type="entry name" value="LysM"/>
    <property type="match status" value="1"/>
</dbReference>
<keyword evidence="5" id="KW-1185">Reference proteome</keyword>